<keyword evidence="1" id="KW-0812">Transmembrane</keyword>
<keyword evidence="1" id="KW-0472">Membrane</keyword>
<organism evidence="2 3">
    <name type="scientific">Allosphingosinicella deserti</name>
    <dbReference type="NCBI Taxonomy" id="2116704"/>
    <lineage>
        <taxon>Bacteria</taxon>
        <taxon>Pseudomonadati</taxon>
        <taxon>Pseudomonadota</taxon>
        <taxon>Alphaproteobacteria</taxon>
        <taxon>Sphingomonadales</taxon>
        <taxon>Sphingomonadaceae</taxon>
        <taxon>Allosphingosinicella</taxon>
    </lineage>
</organism>
<keyword evidence="3" id="KW-1185">Reference proteome</keyword>
<accession>A0A2P7QYQ0</accession>
<feature type="transmembrane region" description="Helical" evidence="1">
    <location>
        <begin position="12"/>
        <end position="39"/>
    </location>
</feature>
<dbReference type="RefSeq" id="WP_106511119.1">
    <property type="nucleotide sequence ID" value="NZ_PXYI01000001.1"/>
</dbReference>
<keyword evidence="1" id="KW-1133">Transmembrane helix</keyword>
<evidence type="ECO:0008006" key="4">
    <source>
        <dbReference type="Google" id="ProtNLM"/>
    </source>
</evidence>
<name>A0A2P7QYQ0_9SPHN</name>
<evidence type="ECO:0000256" key="1">
    <source>
        <dbReference type="SAM" id="Phobius"/>
    </source>
</evidence>
<dbReference type="OrthoDB" id="7507670at2"/>
<feature type="transmembrane region" description="Helical" evidence="1">
    <location>
        <begin position="112"/>
        <end position="132"/>
    </location>
</feature>
<feature type="transmembrane region" description="Helical" evidence="1">
    <location>
        <begin position="59"/>
        <end position="80"/>
    </location>
</feature>
<evidence type="ECO:0000313" key="3">
    <source>
        <dbReference type="Proteomes" id="UP000241167"/>
    </source>
</evidence>
<feature type="transmembrane region" description="Helical" evidence="1">
    <location>
        <begin position="87"/>
        <end position="106"/>
    </location>
</feature>
<protein>
    <recommendedName>
        <fullName evidence="4">Sugar transporter</fullName>
    </recommendedName>
</protein>
<proteinExistence type="predicted"/>
<comment type="caution">
    <text evidence="2">The sequence shown here is derived from an EMBL/GenBank/DDBJ whole genome shotgun (WGS) entry which is preliminary data.</text>
</comment>
<gene>
    <name evidence="2" type="ORF">C7I55_01545</name>
</gene>
<dbReference type="EMBL" id="PXYI01000001">
    <property type="protein sequence ID" value="PSJ43098.1"/>
    <property type="molecule type" value="Genomic_DNA"/>
</dbReference>
<sequence>MATALSSSVPLWFRLAALLAIVWNAFGVAMYLSSVGLFGDPAAGLSAAERAAAETIPPWITGAFAIGTFTGLAGSIALLLRKAWAQPLLIVSLVALLILEGWIVFVSGALEIFGLAVPIMVSVGALLLAWLATHARSRRWLT</sequence>
<reference evidence="2 3" key="1">
    <citation type="submission" date="2018-03" db="EMBL/GenBank/DDBJ databases">
        <title>The draft genome of Sphingosinicella sp. GL-C-18.</title>
        <authorList>
            <person name="Liu L."/>
            <person name="Li L."/>
            <person name="Liang L."/>
            <person name="Zhang X."/>
            <person name="Wang T."/>
        </authorList>
    </citation>
    <scope>NUCLEOTIDE SEQUENCE [LARGE SCALE GENOMIC DNA]</scope>
    <source>
        <strain evidence="2 3">GL-C-18</strain>
    </source>
</reference>
<dbReference type="Proteomes" id="UP000241167">
    <property type="component" value="Unassembled WGS sequence"/>
</dbReference>
<evidence type="ECO:0000313" key="2">
    <source>
        <dbReference type="EMBL" id="PSJ43098.1"/>
    </source>
</evidence>
<dbReference type="AlphaFoldDB" id="A0A2P7QYQ0"/>